<comment type="caution">
    <text evidence="2">The sequence shown here is derived from an EMBL/GenBank/DDBJ whole genome shotgun (WGS) entry which is preliminary data.</text>
</comment>
<dbReference type="RefSeq" id="WP_205521632.1">
    <property type="nucleotide sequence ID" value="NZ_JAPEMK010000003.1"/>
</dbReference>
<feature type="region of interest" description="Disordered" evidence="1">
    <location>
        <begin position="48"/>
        <end position="107"/>
    </location>
</feature>
<evidence type="ECO:0000313" key="3">
    <source>
        <dbReference type="Proteomes" id="UP001257627"/>
    </source>
</evidence>
<evidence type="ECO:0000256" key="1">
    <source>
        <dbReference type="SAM" id="MobiDB-lite"/>
    </source>
</evidence>
<dbReference type="EMBL" id="JARAKF010000002">
    <property type="protein sequence ID" value="MDU9000790.1"/>
    <property type="molecule type" value="Genomic_DNA"/>
</dbReference>
<keyword evidence="3" id="KW-1185">Reference proteome</keyword>
<evidence type="ECO:0000313" key="2">
    <source>
        <dbReference type="EMBL" id="MDU9000790.1"/>
    </source>
</evidence>
<name>A0ABU3V484_9ACTN</name>
<proteinExistence type="predicted"/>
<accession>A0ABU3V484</accession>
<evidence type="ECO:0008006" key="4">
    <source>
        <dbReference type="Google" id="ProtNLM"/>
    </source>
</evidence>
<gene>
    <name evidence="2" type="ORF">PU648_52585</name>
</gene>
<reference evidence="2 3" key="1">
    <citation type="submission" date="2023-02" db="EMBL/GenBank/DDBJ databases">
        <authorList>
            <person name="Maleckis M."/>
        </authorList>
    </citation>
    <scope>NUCLEOTIDE SEQUENCE [LARGE SCALE GENOMIC DNA]</scope>
    <source>
        <strain evidence="2 3">P8-A2</strain>
    </source>
</reference>
<organism evidence="2 3">
    <name type="scientific">Streptomyces mirabilis</name>
    <dbReference type="NCBI Taxonomy" id="68239"/>
    <lineage>
        <taxon>Bacteria</taxon>
        <taxon>Bacillati</taxon>
        <taxon>Actinomycetota</taxon>
        <taxon>Actinomycetes</taxon>
        <taxon>Kitasatosporales</taxon>
        <taxon>Streptomycetaceae</taxon>
        <taxon>Streptomyces</taxon>
    </lineage>
</organism>
<sequence>MATKEHRRFLEFANAVRRKRYVGLCFGAPGVGKTESARAYTRWDQLAPHLSGTRATGTDPTDAPVGEGRQGQRGMPRHLRGHQDCPRRPPARPVLGSGLALLRRPLP</sequence>
<protein>
    <recommendedName>
        <fullName evidence="4">AAA+ ATPase domain-containing protein</fullName>
    </recommendedName>
</protein>
<dbReference type="Proteomes" id="UP001257627">
    <property type="component" value="Unassembled WGS sequence"/>
</dbReference>